<proteinExistence type="predicted"/>
<dbReference type="PANTHER" id="PTHR33067">
    <property type="entry name" value="RNA-DIRECTED DNA POLYMERASE-RELATED"/>
    <property type="match status" value="1"/>
</dbReference>
<dbReference type="AlphaFoldDB" id="A0A6J1CR66"/>
<name>A0A6J1CR66_MOMCH</name>
<organism evidence="1 2">
    <name type="scientific">Momordica charantia</name>
    <name type="common">Bitter gourd</name>
    <name type="synonym">Balsam pear</name>
    <dbReference type="NCBI Taxonomy" id="3673"/>
    <lineage>
        <taxon>Eukaryota</taxon>
        <taxon>Viridiplantae</taxon>
        <taxon>Streptophyta</taxon>
        <taxon>Embryophyta</taxon>
        <taxon>Tracheophyta</taxon>
        <taxon>Spermatophyta</taxon>
        <taxon>Magnoliopsida</taxon>
        <taxon>eudicotyledons</taxon>
        <taxon>Gunneridae</taxon>
        <taxon>Pentapetalae</taxon>
        <taxon>rosids</taxon>
        <taxon>fabids</taxon>
        <taxon>Cucurbitales</taxon>
        <taxon>Cucurbitaceae</taxon>
        <taxon>Momordiceae</taxon>
        <taxon>Momordica</taxon>
    </lineage>
</organism>
<protein>
    <submittedName>
        <fullName evidence="2">Uncharacterized protein LOC111013431</fullName>
    </submittedName>
</protein>
<dbReference type="OrthoDB" id="1934381at2759"/>
<sequence length="155" mass="17464">MKDSGSFTSPVSIEGHKIDQVLCDFGASVNRMPLSVIKRLGMGEVRPTIVTLQLADRSIANPEEKIEDVLAFLSTRRPLVDVHQGEVTMRVQDQEIKFSIYDSMKYPSDAEECAFLRVLDEAVMAMLSVEVMLEHQNNELNSMMEQADEICQEIL</sequence>
<reference evidence="2" key="1">
    <citation type="submission" date="2025-08" db="UniProtKB">
        <authorList>
            <consortium name="RefSeq"/>
        </authorList>
    </citation>
    <scope>IDENTIFICATION</scope>
    <source>
        <strain evidence="2">OHB3-1</strain>
    </source>
</reference>
<dbReference type="KEGG" id="mcha:111013431"/>
<dbReference type="RefSeq" id="XP_022143562.1">
    <property type="nucleotide sequence ID" value="XM_022287870.1"/>
</dbReference>
<gene>
    <name evidence="2" type="primary">LOC111013431</name>
</gene>
<keyword evidence="1" id="KW-1185">Reference proteome</keyword>
<dbReference type="Gene3D" id="2.40.70.10">
    <property type="entry name" value="Acid Proteases"/>
    <property type="match status" value="1"/>
</dbReference>
<dbReference type="Proteomes" id="UP000504603">
    <property type="component" value="Unplaced"/>
</dbReference>
<evidence type="ECO:0000313" key="1">
    <source>
        <dbReference type="Proteomes" id="UP000504603"/>
    </source>
</evidence>
<evidence type="ECO:0000313" key="2">
    <source>
        <dbReference type="RefSeq" id="XP_022143562.1"/>
    </source>
</evidence>
<accession>A0A6J1CR66</accession>
<dbReference type="InterPro" id="IPR021109">
    <property type="entry name" value="Peptidase_aspartic_dom_sf"/>
</dbReference>
<dbReference type="GeneID" id="111013431"/>